<feature type="chain" id="PRO_5031219740" evidence="3">
    <location>
        <begin position="21"/>
        <end position="174"/>
    </location>
</feature>
<dbReference type="NCBIfam" id="NF008437">
    <property type="entry name" value="PRK11280.1"/>
    <property type="match status" value="1"/>
</dbReference>
<feature type="domain" description="Glycine zipper 2TM" evidence="4">
    <location>
        <begin position="70"/>
        <end position="111"/>
    </location>
</feature>
<gene>
    <name evidence="5" type="ORF">GT360_06685</name>
</gene>
<dbReference type="EMBL" id="CP047475">
    <property type="protein sequence ID" value="QIA63218.1"/>
    <property type="molecule type" value="Genomic_DNA"/>
</dbReference>
<reference evidence="5 6" key="1">
    <citation type="submission" date="2020-01" db="EMBL/GenBank/DDBJ databases">
        <title>Whole genome and functional gene identification of agarase of Vibrio HN897.</title>
        <authorList>
            <person name="Liu Y."/>
            <person name="Zhao Z."/>
        </authorList>
    </citation>
    <scope>NUCLEOTIDE SEQUENCE [LARGE SCALE GENOMIC DNA]</scope>
    <source>
        <strain evidence="5 6">HN897</strain>
    </source>
</reference>
<dbReference type="GO" id="GO:0019867">
    <property type="term" value="C:outer membrane"/>
    <property type="evidence" value="ECO:0007669"/>
    <property type="project" value="InterPro"/>
</dbReference>
<protein>
    <submittedName>
        <fullName evidence="5">Glycine zipper 2TM domain-containing protein</fullName>
    </submittedName>
</protein>
<keyword evidence="3" id="KW-0732">Signal</keyword>
<dbReference type="InterPro" id="IPR051407">
    <property type="entry name" value="Bact_OM_lipoprot/Surf_antigen"/>
</dbReference>
<organism evidence="5 6">
    <name type="scientific">Vibrio astriarenae</name>
    <dbReference type="NCBI Taxonomy" id="1481923"/>
    <lineage>
        <taxon>Bacteria</taxon>
        <taxon>Pseudomonadati</taxon>
        <taxon>Pseudomonadota</taxon>
        <taxon>Gammaproteobacteria</taxon>
        <taxon>Vibrionales</taxon>
        <taxon>Vibrionaceae</taxon>
        <taxon>Vibrio</taxon>
    </lineage>
</organism>
<accession>A0A7Z2T300</accession>
<dbReference type="Proteomes" id="UP000464262">
    <property type="component" value="Chromosome 1"/>
</dbReference>
<keyword evidence="6" id="KW-1185">Reference proteome</keyword>
<proteinExistence type="predicted"/>
<evidence type="ECO:0000313" key="5">
    <source>
        <dbReference type="EMBL" id="QIA63218.1"/>
    </source>
</evidence>
<dbReference type="AlphaFoldDB" id="A0A7Z2T300"/>
<sequence>MNIKAIALAVTAALSLAACKDETPNTPEVATEANITLVEAVTEQVKTPHEVCHDVVVTKQAEVKDENKLLGTVGGAAAGAALGNQVGGGSGKVVATAAGTIAGAMTGRKIQENAQKNDVVTTTERQCETEYTTSAKVVGYDVTYEIAGTPTTVRMVNKPEGTSFPIEDGEVVIR</sequence>
<dbReference type="PANTHER" id="PTHR35603:SF2">
    <property type="entry name" value="OUTER MEMBRANE LIPOPROTEIN"/>
    <property type="match status" value="1"/>
</dbReference>
<evidence type="ECO:0000256" key="1">
    <source>
        <dbReference type="ARBA" id="ARBA00004370"/>
    </source>
</evidence>
<evidence type="ECO:0000313" key="6">
    <source>
        <dbReference type="Proteomes" id="UP000464262"/>
    </source>
</evidence>
<keyword evidence="2" id="KW-0472">Membrane</keyword>
<evidence type="ECO:0000256" key="3">
    <source>
        <dbReference type="SAM" id="SignalP"/>
    </source>
</evidence>
<dbReference type="KEGG" id="vas:GT360_06685"/>
<feature type="signal peptide" evidence="3">
    <location>
        <begin position="1"/>
        <end position="20"/>
    </location>
</feature>
<comment type="subcellular location">
    <subcellularLocation>
        <location evidence="1">Membrane</location>
    </subcellularLocation>
</comment>
<evidence type="ECO:0000256" key="2">
    <source>
        <dbReference type="ARBA" id="ARBA00023136"/>
    </source>
</evidence>
<dbReference type="Pfam" id="PF05433">
    <property type="entry name" value="Rick_17kDa_Anti"/>
    <property type="match status" value="1"/>
</dbReference>
<dbReference type="PANTHER" id="PTHR35603">
    <property type="match status" value="1"/>
</dbReference>
<dbReference type="RefSeq" id="WP_164648121.1">
    <property type="nucleotide sequence ID" value="NZ_CP047475.1"/>
</dbReference>
<dbReference type="PROSITE" id="PS51257">
    <property type="entry name" value="PROKAR_LIPOPROTEIN"/>
    <property type="match status" value="1"/>
</dbReference>
<dbReference type="InterPro" id="IPR008816">
    <property type="entry name" value="Gly_zipper_2TM_dom"/>
</dbReference>
<evidence type="ECO:0000259" key="4">
    <source>
        <dbReference type="Pfam" id="PF05433"/>
    </source>
</evidence>
<name>A0A7Z2T300_9VIBR</name>